<accession>A0A3E1NFS8</accession>
<dbReference type="PANTHER" id="PTHR36114:SF1">
    <property type="entry name" value="16.7 KDA PROTEIN IN WHIE LOCUS"/>
    <property type="match status" value="1"/>
</dbReference>
<dbReference type="AlphaFoldDB" id="A0A3E1NFS8"/>
<proteinExistence type="predicted"/>
<gene>
    <name evidence="2" type="ORF">DXN05_17700</name>
</gene>
<dbReference type="InterPro" id="IPR011051">
    <property type="entry name" value="RmlC_Cupin_sf"/>
</dbReference>
<dbReference type="InterPro" id="IPR013096">
    <property type="entry name" value="Cupin_2"/>
</dbReference>
<organism evidence="2 3">
    <name type="scientific">Deminuibacter soli</name>
    <dbReference type="NCBI Taxonomy" id="2291815"/>
    <lineage>
        <taxon>Bacteria</taxon>
        <taxon>Pseudomonadati</taxon>
        <taxon>Bacteroidota</taxon>
        <taxon>Chitinophagia</taxon>
        <taxon>Chitinophagales</taxon>
        <taxon>Chitinophagaceae</taxon>
        <taxon>Deminuibacter</taxon>
    </lineage>
</organism>
<dbReference type="Proteomes" id="UP000261284">
    <property type="component" value="Unassembled WGS sequence"/>
</dbReference>
<dbReference type="OrthoDB" id="9794183at2"/>
<reference evidence="2 3" key="1">
    <citation type="submission" date="2018-08" db="EMBL/GenBank/DDBJ databases">
        <title>Chitinophagaceae sp. K23C18032701, a novel bacterium isolated from forest soil.</title>
        <authorList>
            <person name="Wang C."/>
        </authorList>
    </citation>
    <scope>NUCLEOTIDE SEQUENCE [LARGE SCALE GENOMIC DNA]</scope>
    <source>
        <strain evidence="2 3">K23C18032701</strain>
    </source>
</reference>
<evidence type="ECO:0000259" key="1">
    <source>
        <dbReference type="Pfam" id="PF07883"/>
    </source>
</evidence>
<dbReference type="SUPFAM" id="SSF51182">
    <property type="entry name" value="RmlC-like cupins"/>
    <property type="match status" value="1"/>
</dbReference>
<name>A0A3E1NFS8_9BACT</name>
<evidence type="ECO:0000313" key="3">
    <source>
        <dbReference type="Proteomes" id="UP000261284"/>
    </source>
</evidence>
<dbReference type="PANTHER" id="PTHR36114">
    <property type="entry name" value="16.7 KDA PROTEIN IN WHIE LOCUS"/>
    <property type="match status" value="1"/>
</dbReference>
<dbReference type="Gene3D" id="2.60.120.10">
    <property type="entry name" value="Jelly Rolls"/>
    <property type="match status" value="1"/>
</dbReference>
<dbReference type="InterPro" id="IPR014710">
    <property type="entry name" value="RmlC-like_jellyroll"/>
</dbReference>
<comment type="caution">
    <text evidence="2">The sequence shown here is derived from an EMBL/GenBank/DDBJ whole genome shotgun (WGS) entry which is preliminary data.</text>
</comment>
<keyword evidence="3" id="KW-1185">Reference proteome</keyword>
<dbReference type="InterPro" id="IPR052044">
    <property type="entry name" value="PKS_Associated_Protein"/>
</dbReference>
<protein>
    <submittedName>
        <fullName evidence="2">Cupin domain-containing protein</fullName>
    </submittedName>
</protein>
<dbReference type="EMBL" id="QTJU01000007">
    <property type="protein sequence ID" value="RFM26823.1"/>
    <property type="molecule type" value="Genomic_DNA"/>
</dbReference>
<sequence>MALSLIDPHEILKAVTGSYSNTTISTVNDQVVRMSVMQKAYPWHRHPNSDELFIGVQGVLVIEFERHLVELTAGQLLLVPRNVLHRTFPKGDQSVNLTIESKDMQTEFDERD</sequence>
<dbReference type="Pfam" id="PF07883">
    <property type="entry name" value="Cupin_2"/>
    <property type="match status" value="1"/>
</dbReference>
<evidence type="ECO:0000313" key="2">
    <source>
        <dbReference type="EMBL" id="RFM26823.1"/>
    </source>
</evidence>
<feature type="domain" description="Cupin type-2" evidence="1">
    <location>
        <begin position="40"/>
        <end position="95"/>
    </location>
</feature>
<dbReference type="RefSeq" id="WP_116848607.1">
    <property type="nucleotide sequence ID" value="NZ_QTJU01000007.1"/>
</dbReference>